<protein>
    <submittedName>
        <fullName evidence="1">Uncharacterized protein</fullName>
    </submittedName>
</protein>
<dbReference type="KEGG" id="dfa:DFA_03749"/>
<keyword evidence="2" id="KW-1185">Reference proteome</keyword>
<accession>F4Q0A7</accession>
<dbReference type="GeneID" id="14870248"/>
<dbReference type="AlphaFoldDB" id="F4Q0A7"/>
<sequence length="100" mass="11067">MVITRLKNNLGLIDCCQSATSTLFYKSYSDQLVPILHTAFNHALNNPHLIPSRFKFGITFVAKSYLAYSESYADSYTIRDVDRSGGSLSGSTLLLWSVGP</sequence>
<name>F4Q0A7_CACFS</name>
<evidence type="ECO:0000313" key="2">
    <source>
        <dbReference type="Proteomes" id="UP000007797"/>
    </source>
</evidence>
<reference evidence="2" key="1">
    <citation type="journal article" date="2011" name="Genome Res.">
        <title>Phylogeny-wide analysis of social amoeba genomes highlights ancient origins for complex intercellular communication.</title>
        <authorList>
            <person name="Heidel A.J."/>
            <person name="Lawal H.M."/>
            <person name="Felder M."/>
            <person name="Schilde C."/>
            <person name="Helps N.R."/>
            <person name="Tunggal B."/>
            <person name="Rivero F."/>
            <person name="John U."/>
            <person name="Schleicher M."/>
            <person name="Eichinger L."/>
            <person name="Platzer M."/>
            <person name="Noegel A.A."/>
            <person name="Schaap P."/>
            <person name="Gloeckner G."/>
        </authorList>
    </citation>
    <scope>NUCLEOTIDE SEQUENCE [LARGE SCALE GENOMIC DNA]</scope>
    <source>
        <strain evidence="2">SH3</strain>
    </source>
</reference>
<dbReference type="EMBL" id="GL883018">
    <property type="protein sequence ID" value="EGG18258.1"/>
    <property type="molecule type" value="Genomic_DNA"/>
</dbReference>
<dbReference type="RefSeq" id="XP_004357081.1">
    <property type="nucleotide sequence ID" value="XM_004357026.1"/>
</dbReference>
<organism evidence="1 2">
    <name type="scientific">Cavenderia fasciculata</name>
    <name type="common">Slime mold</name>
    <name type="synonym">Dictyostelium fasciculatum</name>
    <dbReference type="NCBI Taxonomy" id="261658"/>
    <lineage>
        <taxon>Eukaryota</taxon>
        <taxon>Amoebozoa</taxon>
        <taxon>Evosea</taxon>
        <taxon>Eumycetozoa</taxon>
        <taxon>Dictyostelia</taxon>
        <taxon>Acytosteliales</taxon>
        <taxon>Cavenderiaceae</taxon>
        <taxon>Cavenderia</taxon>
    </lineage>
</organism>
<proteinExistence type="predicted"/>
<evidence type="ECO:0000313" key="1">
    <source>
        <dbReference type="EMBL" id="EGG18258.1"/>
    </source>
</evidence>
<dbReference type="Proteomes" id="UP000007797">
    <property type="component" value="Unassembled WGS sequence"/>
</dbReference>
<gene>
    <name evidence="1" type="ORF">DFA_03749</name>
</gene>